<dbReference type="SUPFAM" id="SSF52058">
    <property type="entry name" value="L domain-like"/>
    <property type="match status" value="1"/>
</dbReference>
<dbReference type="Gene3D" id="3.80.10.10">
    <property type="entry name" value="Ribonuclease Inhibitor"/>
    <property type="match status" value="1"/>
</dbReference>
<keyword evidence="7" id="KW-0694">RNA-binding</keyword>
<evidence type="ECO:0000256" key="1">
    <source>
        <dbReference type="ARBA" id="ARBA00004642"/>
    </source>
</evidence>
<dbReference type="InterPro" id="IPR001611">
    <property type="entry name" value="Leu-rich_rpt"/>
</dbReference>
<feature type="compositionally biased region" description="Basic residues" evidence="9">
    <location>
        <begin position="125"/>
        <end position="134"/>
    </location>
</feature>
<sequence length="761" mass="86070">MVVVSSGRGLILGSDQTVVRGPIMWPDVLLLVRTQTGRSICSVFIHEDRDFVERKKTRKKHDDRAPPPTRRVSFKPSGNRVVKQTRRDWELAIRSRLEDGDIDMNGAGFSGKSTGRYNPYISRGSKSHQQRGGRGRNSPLPNMRRTLQTGPSNWFRVIIPHGHKYSKEYILKTLQNYIAPQPFIPVAYQIQGTESFFFVDSLSTAEELMNADKKITTKDGFRLIVKVRPGYPHVEVDDKLKERIKLVMGKRYNAATKALDLTKFHMDEDLVQDVLVCLFKPNIMTTIVNIIAENIPELVGLNLTENKLYSLEPLTSLVKKAPNLTVLHIGKNRLRELRQLEYLQGLRLEDLVLDGNPLCDKFREQSTYVSEVRKRFPKVIKLDGINLPPPIGFDVLDNAKLPPSKGSFIVVPEGQFMARQFLEQYYQLYDSDNRQGLIDAYHDNAMFSMSCAYPPTQGSVAAHRLINYISESRNLVRINDFTRRQKLLHVGKQNIISCLSQFPKTQHDPMSFQVDLVLFTPQLIMLCVTGLFREPEQKTPPIRSFMRTFVIVPVGSGFCIINEELFITCATTEQLESAFKTPLPAQTAPTPVSPPSQPQGGPVLDDATKQQMVEVLAQQTGMNFSWSKKCLDETNWDFQKAVFVFSELHKQGTCQALQKGGTRGGVKIIQPATRTAIQNESNSNSQFSPPRDPQLVLLPSSSRKALQLQTCTLTHNFPTTPHGKPRPGILRPYYSKTIITCRSHPLTKHTIIQQASRFPST</sequence>
<dbReference type="Pfam" id="PF24048">
    <property type="entry name" value="LRR_NXF1-5"/>
    <property type="match status" value="1"/>
</dbReference>
<dbReference type="FunFam" id="1.10.8.10:FF:000018">
    <property type="entry name" value="Nuclear RNA export factor 1"/>
    <property type="match status" value="1"/>
</dbReference>
<dbReference type="GO" id="GO:0005737">
    <property type="term" value="C:cytoplasm"/>
    <property type="evidence" value="ECO:0007669"/>
    <property type="project" value="InterPro"/>
</dbReference>
<dbReference type="PROSITE" id="PS51281">
    <property type="entry name" value="TAP_C"/>
    <property type="match status" value="1"/>
</dbReference>
<feature type="domain" description="NTF2" evidence="10">
    <location>
        <begin position="417"/>
        <end position="567"/>
    </location>
</feature>
<evidence type="ECO:0000259" key="10">
    <source>
        <dbReference type="PROSITE" id="PS50177"/>
    </source>
</evidence>
<feature type="region of interest" description="Disordered" evidence="9">
    <location>
        <begin position="583"/>
        <end position="602"/>
    </location>
</feature>
<dbReference type="SUPFAM" id="SSF54928">
    <property type="entry name" value="RNA-binding domain, RBD"/>
    <property type="match status" value="1"/>
</dbReference>
<dbReference type="Gene3D" id="3.30.70.330">
    <property type="match status" value="1"/>
</dbReference>
<organism evidence="12">
    <name type="scientific">Timema douglasi</name>
    <name type="common">Walking stick</name>
    <dbReference type="NCBI Taxonomy" id="61478"/>
    <lineage>
        <taxon>Eukaryota</taxon>
        <taxon>Metazoa</taxon>
        <taxon>Ecdysozoa</taxon>
        <taxon>Arthropoda</taxon>
        <taxon>Hexapoda</taxon>
        <taxon>Insecta</taxon>
        <taxon>Pterygota</taxon>
        <taxon>Neoptera</taxon>
        <taxon>Polyneoptera</taxon>
        <taxon>Phasmatodea</taxon>
        <taxon>Timematodea</taxon>
        <taxon>Timematoidea</taxon>
        <taxon>Timematidae</taxon>
        <taxon>Timema</taxon>
    </lineage>
</organism>
<keyword evidence="3" id="KW-0813">Transport</keyword>
<dbReference type="InterPro" id="IPR018222">
    <property type="entry name" value="Nuclear_transport_factor_2_euk"/>
</dbReference>
<dbReference type="Pfam" id="PF09162">
    <property type="entry name" value="Tap-RNA_bind"/>
    <property type="match status" value="1"/>
</dbReference>
<dbReference type="InterPro" id="IPR012677">
    <property type="entry name" value="Nucleotide-bd_a/b_plait_sf"/>
</dbReference>
<keyword evidence="5" id="KW-0677">Repeat</keyword>
<evidence type="ECO:0000256" key="5">
    <source>
        <dbReference type="ARBA" id="ARBA00022737"/>
    </source>
</evidence>
<evidence type="ECO:0000256" key="7">
    <source>
        <dbReference type="ARBA" id="ARBA00022884"/>
    </source>
</evidence>
<dbReference type="Gene3D" id="1.10.8.10">
    <property type="entry name" value="DNA helicase RuvA subunit, C-terminal domain"/>
    <property type="match status" value="1"/>
</dbReference>
<evidence type="ECO:0000256" key="4">
    <source>
        <dbReference type="ARBA" id="ARBA00022614"/>
    </source>
</evidence>
<dbReference type="CDD" id="cd00780">
    <property type="entry name" value="NTF2"/>
    <property type="match status" value="1"/>
</dbReference>
<evidence type="ECO:0000256" key="2">
    <source>
        <dbReference type="ARBA" id="ARBA00009285"/>
    </source>
</evidence>
<evidence type="ECO:0000256" key="9">
    <source>
        <dbReference type="SAM" id="MobiDB-lite"/>
    </source>
</evidence>
<dbReference type="FunFam" id="3.10.450.50:FF:000004">
    <property type="entry name" value="Nuclear RNA export factor 1"/>
    <property type="match status" value="1"/>
</dbReference>
<evidence type="ECO:0000256" key="8">
    <source>
        <dbReference type="ARBA" id="ARBA00023242"/>
    </source>
</evidence>
<dbReference type="InterPro" id="IPR015245">
    <property type="entry name" value="Tap_RNA-bd"/>
</dbReference>
<dbReference type="SMART" id="SM00804">
    <property type="entry name" value="TAP_C"/>
    <property type="match status" value="1"/>
</dbReference>
<dbReference type="InterPro" id="IPR032675">
    <property type="entry name" value="LRR_dom_sf"/>
</dbReference>
<protein>
    <recommendedName>
        <fullName evidence="13">Nuclear RNA export factor 1</fullName>
    </recommendedName>
</protein>
<reference evidence="12" key="1">
    <citation type="submission" date="2020-11" db="EMBL/GenBank/DDBJ databases">
        <authorList>
            <person name="Tran Van P."/>
        </authorList>
    </citation>
    <scope>NUCLEOTIDE SEQUENCE</scope>
</reference>
<feature type="domain" description="TAP-C" evidence="11">
    <location>
        <begin position="607"/>
        <end position="660"/>
    </location>
</feature>
<name>A0A7R8Z952_TIMDO</name>
<dbReference type="InterPro" id="IPR032710">
    <property type="entry name" value="NTF2-like_dom_sf"/>
</dbReference>
<dbReference type="PROSITE" id="PS50177">
    <property type="entry name" value="NTF2_DOMAIN"/>
    <property type="match status" value="1"/>
</dbReference>
<dbReference type="GO" id="GO:0005654">
    <property type="term" value="C:nucleoplasm"/>
    <property type="evidence" value="ECO:0007669"/>
    <property type="project" value="UniProtKB-SubCell"/>
</dbReference>
<keyword evidence="6" id="KW-0509">mRNA transport</keyword>
<proteinExistence type="inferred from homology"/>
<evidence type="ECO:0000256" key="3">
    <source>
        <dbReference type="ARBA" id="ARBA00022448"/>
    </source>
</evidence>
<evidence type="ECO:0008006" key="13">
    <source>
        <dbReference type="Google" id="ProtNLM"/>
    </source>
</evidence>
<dbReference type="FunFam" id="3.80.10.10:FF:000384">
    <property type="entry name" value="Nuclear RNA export factor 1"/>
    <property type="match status" value="1"/>
</dbReference>
<feature type="region of interest" description="Disordered" evidence="9">
    <location>
        <begin position="104"/>
        <end position="146"/>
    </location>
</feature>
<dbReference type="GO" id="GO:0016973">
    <property type="term" value="P:poly(A)+ mRNA export from nucleus"/>
    <property type="evidence" value="ECO:0007669"/>
    <property type="project" value="TreeGrafter"/>
</dbReference>
<accession>A0A7R8Z952</accession>
<keyword evidence="4" id="KW-0433">Leucine-rich repeat</keyword>
<dbReference type="InterPro" id="IPR030217">
    <property type="entry name" value="NXF_fam"/>
</dbReference>
<dbReference type="Gene3D" id="3.10.450.50">
    <property type="match status" value="1"/>
</dbReference>
<evidence type="ECO:0000256" key="6">
    <source>
        <dbReference type="ARBA" id="ARBA00022816"/>
    </source>
</evidence>
<dbReference type="SUPFAM" id="SSF54427">
    <property type="entry name" value="NTF2-like"/>
    <property type="match status" value="1"/>
</dbReference>
<comment type="similarity">
    <text evidence="2">Belongs to the NXF family.</text>
</comment>
<dbReference type="InterPro" id="IPR002075">
    <property type="entry name" value="NTF2_dom"/>
</dbReference>
<dbReference type="SUPFAM" id="SSF46934">
    <property type="entry name" value="UBA-like"/>
    <property type="match status" value="1"/>
</dbReference>
<dbReference type="EMBL" id="OA565255">
    <property type="protein sequence ID" value="CAD7196620.1"/>
    <property type="molecule type" value="Genomic_DNA"/>
</dbReference>
<dbReference type="CDD" id="cd14342">
    <property type="entry name" value="UBA_TAP-C"/>
    <property type="match status" value="1"/>
</dbReference>
<dbReference type="Pfam" id="PF03943">
    <property type="entry name" value="TAP_C"/>
    <property type="match status" value="1"/>
</dbReference>
<evidence type="ECO:0000313" key="12">
    <source>
        <dbReference type="EMBL" id="CAD7196620.1"/>
    </source>
</evidence>
<dbReference type="PANTHER" id="PTHR10662">
    <property type="entry name" value="NUCLEAR RNA EXPORT FACTOR"/>
    <property type="match status" value="1"/>
</dbReference>
<gene>
    <name evidence="12" type="ORF">TDIB3V08_LOCUS2960</name>
</gene>
<dbReference type="InterPro" id="IPR057125">
    <property type="entry name" value="NXF1/2/3/5-like_LRR"/>
</dbReference>
<keyword evidence="8" id="KW-0539">Nucleus</keyword>
<dbReference type="InterPro" id="IPR035979">
    <property type="entry name" value="RBD_domain_sf"/>
</dbReference>
<dbReference type="InterPro" id="IPR005637">
    <property type="entry name" value="TAP_C_dom"/>
</dbReference>
<dbReference type="PANTHER" id="PTHR10662:SF22">
    <property type="entry name" value="NUCLEAR RNA EXPORT FACTOR 1"/>
    <property type="match status" value="1"/>
</dbReference>
<feature type="compositionally biased region" description="Basic and acidic residues" evidence="9">
    <location>
        <begin position="54"/>
        <end position="65"/>
    </location>
</feature>
<comment type="subcellular location">
    <subcellularLocation>
        <location evidence="1">Nucleus</location>
        <location evidence="1">Nucleoplasm</location>
    </subcellularLocation>
</comment>
<dbReference type="AlphaFoldDB" id="A0A7R8Z952"/>
<evidence type="ECO:0000259" key="11">
    <source>
        <dbReference type="PROSITE" id="PS51281"/>
    </source>
</evidence>
<dbReference type="InterPro" id="IPR009060">
    <property type="entry name" value="UBA-like_sf"/>
</dbReference>
<dbReference type="GO" id="GO:0005635">
    <property type="term" value="C:nuclear envelope"/>
    <property type="evidence" value="ECO:0007669"/>
    <property type="project" value="UniProtKB-ARBA"/>
</dbReference>
<feature type="region of interest" description="Disordered" evidence="9">
    <location>
        <begin position="54"/>
        <end position="79"/>
    </location>
</feature>
<dbReference type="Pfam" id="PF22602">
    <property type="entry name" value="NXF_NTF2"/>
    <property type="match status" value="1"/>
</dbReference>
<dbReference type="PROSITE" id="PS51450">
    <property type="entry name" value="LRR"/>
    <property type="match status" value="2"/>
</dbReference>
<dbReference type="GO" id="GO:0003723">
    <property type="term" value="F:RNA binding"/>
    <property type="evidence" value="ECO:0007669"/>
    <property type="project" value="UniProtKB-KW"/>
</dbReference>